<evidence type="ECO:0000259" key="5">
    <source>
        <dbReference type="PROSITE" id="PS50893"/>
    </source>
</evidence>
<evidence type="ECO:0000313" key="6">
    <source>
        <dbReference type="EMBL" id="QSZ28292.1"/>
    </source>
</evidence>
<keyword evidence="2" id="KW-0813">Transport</keyword>
<dbReference type="GO" id="GO:0005524">
    <property type="term" value="F:ATP binding"/>
    <property type="evidence" value="ECO:0007669"/>
    <property type="project" value="UniProtKB-KW"/>
</dbReference>
<sequence>MCMNIETFNLVKRFGNHEVVKSISFNVKEGEIFGLLGPNGAGKTTTIRMLTTLLPPTSGLIKLSGFDVRRYGNLVRKFIGYVPQALSADSTLTGYENLYYIAKLLRLPKNEREKRIEYVLNLLNLKDAANRLVKEYSGGMVRRLEVGQAILHKPKILILDEPTVGLDPIARHNVWEALKTLQKDNGLSILITTHYMEEAEALCQRIAIMNMGLIVAQGTLEELKKAAGNNDISLEDIFIHFTGNNSESGGDFREMRQMRKRIQRFS</sequence>
<dbReference type="SUPFAM" id="SSF52540">
    <property type="entry name" value="P-loop containing nucleoside triphosphate hydrolases"/>
    <property type="match status" value="1"/>
</dbReference>
<evidence type="ECO:0000256" key="1">
    <source>
        <dbReference type="ARBA" id="ARBA00005417"/>
    </source>
</evidence>
<dbReference type="InterPro" id="IPR003439">
    <property type="entry name" value="ABC_transporter-like_ATP-bd"/>
</dbReference>
<keyword evidence="4 6" id="KW-0067">ATP-binding</keyword>
<keyword evidence="3" id="KW-0547">Nucleotide-binding</keyword>
<evidence type="ECO:0000313" key="7">
    <source>
        <dbReference type="Proteomes" id="UP000671913"/>
    </source>
</evidence>
<dbReference type="InterPro" id="IPR027417">
    <property type="entry name" value="P-loop_NTPase"/>
</dbReference>
<protein>
    <submittedName>
        <fullName evidence="6">ATP-binding cassette domain-containing protein</fullName>
    </submittedName>
</protein>
<name>A0A975AXI7_9THEO</name>
<feature type="domain" description="ABC transporter" evidence="5">
    <location>
        <begin position="5"/>
        <end position="236"/>
    </location>
</feature>
<comment type="similarity">
    <text evidence="1">Belongs to the ABC transporter superfamily.</text>
</comment>
<dbReference type="PANTHER" id="PTHR42711:SF5">
    <property type="entry name" value="ABC TRANSPORTER ATP-BINDING PROTEIN NATA"/>
    <property type="match status" value="1"/>
</dbReference>
<organism evidence="6 7">
    <name type="scientific">Aceticella autotrophica</name>
    <dbReference type="NCBI Taxonomy" id="2755338"/>
    <lineage>
        <taxon>Bacteria</taxon>
        <taxon>Bacillati</taxon>
        <taxon>Bacillota</taxon>
        <taxon>Clostridia</taxon>
        <taxon>Thermoanaerobacterales</taxon>
        <taxon>Thermoanaerobacteraceae</taxon>
        <taxon>Aceticella</taxon>
    </lineage>
</organism>
<dbReference type="PANTHER" id="PTHR42711">
    <property type="entry name" value="ABC TRANSPORTER ATP-BINDING PROTEIN"/>
    <property type="match status" value="1"/>
</dbReference>
<dbReference type="Proteomes" id="UP000671913">
    <property type="component" value="Chromosome"/>
</dbReference>
<dbReference type="SMART" id="SM00382">
    <property type="entry name" value="AAA"/>
    <property type="match status" value="1"/>
</dbReference>
<proteinExistence type="inferred from homology"/>
<dbReference type="InterPro" id="IPR050763">
    <property type="entry name" value="ABC_transporter_ATP-binding"/>
</dbReference>
<dbReference type="Gene3D" id="3.40.50.300">
    <property type="entry name" value="P-loop containing nucleotide triphosphate hydrolases"/>
    <property type="match status" value="1"/>
</dbReference>
<dbReference type="KEGG" id="aaut:ACETAC_01645"/>
<evidence type="ECO:0000256" key="3">
    <source>
        <dbReference type="ARBA" id="ARBA00022741"/>
    </source>
</evidence>
<dbReference type="EMBL" id="CP060096">
    <property type="protein sequence ID" value="QSZ28292.1"/>
    <property type="molecule type" value="Genomic_DNA"/>
</dbReference>
<gene>
    <name evidence="6" type="ORF">ACETAC_01645</name>
</gene>
<dbReference type="InterPro" id="IPR003593">
    <property type="entry name" value="AAA+_ATPase"/>
</dbReference>
<reference evidence="6" key="1">
    <citation type="submission" date="2020-08" db="EMBL/GenBank/DDBJ databases">
        <title>Genomic insights into the carbon and energy metabolism of the first obligate autotrophic acetogenic bacterium Aceticella autotrophica gen. nov., sp. nov.</title>
        <authorList>
            <person name="Toshchakov S.V."/>
            <person name="Elcheninov A.G."/>
            <person name="Kublanov I.V."/>
            <person name="Frolov E.N."/>
            <person name="Lebedinsky A.V."/>
        </authorList>
    </citation>
    <scope>NUCLEOTIDE SEQUENCE</scope>
    <source>
        <strain evidence="6">3443-3Ac</strain>
    </source>
</reference>
<dbReference type="GO" id="GO:0016887">
    <property type="term" value="F:ATP hydrolysis activity"/>
    <property type="evidence" value="ECO:0007669"/>
    <property type="project" value="InterPro"/>
</dbReference>
<evidence type="ECO:0000256" key="2">
    <source>
        <dbReference type="ARBA" id="ARBA00022448"/>
    </source>
</evidence>
<accession>A0A975AXI7</accession>
<dbReference type="PROSITE" id="PS50893">
    <property type="entry name" value="ABC_TRANSPORTER_2"/>
    <property type="match status" value="1"/>
</dbReference>
<keyword evidence="7" id="KW-1185">Reference proteome</keyword>
<dbReference type="AlphaFoldDB" id="A0A975AXI7"/>
<evidence type="ECO:0000256" key="4">
    <source>
        <dbReference type="ARBA" id="ARBA00022840"/>
    </source>
</evidence>
<dbReference type="Pfam" id="PF00005">
    <property type="entry name" value="ABC_tran"/>
    <property type="match status" value="1"/>
</dbReference>